<feature type="region of interest" description="Disordered" evidence="13">
    <location>
        <begin position="192"/>
        <end position="223"/>
    </location>
</feature>
<evidence type="ECO:0000256" key="3">
    <source>
        <dbReference type="ARBA" id="ARBA00022741"/>
    </source>
</evidence>
<keyword evidence="9" id="KW-0539">Nucleus</keyword>
<name>A0AA38FGW8_TAXCH</name>
<keyword evidence="4" id="KW-0863">Zinc-finger</keyword>
<feature type="compositionally biased region" description="Low complexity" evidence="13">
    <location>
        <begin position="204"/>
        <end position="216"/>
    </location>
</feature>
<evidence type="ECO:0000256" key="4">
    <source>
        <dbReference type="ARBA" id="ARBA00022771"/>
    </source>
</evidence>
<keyword evidence="7 11" id="KW-0342">GTP-binding</keyword>
<dbReference type="Gene3D" id="3.40.50.300">
    <property type="entry name" value="P-loop containing nucleotide triphosphate hydrolases"/>
    <property type="match status" value="1"/>
</dbReference>
<evidence type="ECO:0000256" key="2">
    <source>
        <dbReference type="ARBA" id="ARBA00022723"/>
    </source>
</evidence>
<dbReference type="InterPro" id="IPR027417">
    <property type="entry name" value="P-loop_NTPase"/>
</dbReference>
<dbReference type="GO" id="GO:0003924">
    <property type="term" value="F:GTPase activity"/>
    <property type="evidence" value="ECO:0007669"/>
    <property type="project" value="InterPro"/>
</dbReference>
<keyword evidence="2 12" id="KW-0479">Metal-binding</keyword>
<feature type="non-terminal residue" evidence="14">
    <location>
        <position position="507"/>
    </location>
</feature>
<dbReference type="GO" id="GO:0005834">
    <property type="term" value="C:heterotrimeric G-protein complex"/>
    <property type="evidence" value="ECO:0007669"/>
    <property type="project" value="TreeGrafter"/>
</dbReference>
<keyword evidence="12" id="KW-0460">Magnesium</keyword>
<comment type="subcellular location">
    <subcellularLocation>
        <location evidence="1">Nucleus</location>
    </subcellularLocation>
</comment>
<organism evidence="14 15">
    <name type="scientific">Taxus chinensis</name>
    <name type="common">Chinese yew</name>
    <name type="synonym">Taxus wallichiana var. chinensis</name>
    <dbReference type="NCBI Taxonomy" id="29808"/>
    <lineage>
        <taxon>Eukaryota</taxon>
        <taxon>Viridiplantae</taxon>
        <taxon>Streptophyta</taxon>
        <taxon>Embryophyta</taxon>
        <taxon>Tracheophyta</taxon>
        <taxon>Spermatophyta</taxon>
        <taxon>Pinopsida</taxon>
        <taxon>Pinidae</taxon>
        <taxon>Conifers II</taxon>
        <taxon>Cupressales</taxon>
        <taxon>Taxaceae</taxon>
        <taxon>Taxus</taxon>
    </lineage>
</organism>
<dbReference type="GO" id="GO:0005634">
    <property type="term" value="C:nucleus"/>
    <property type="evidence" value="ECO:0007669"/>
    <property type="project" value="UniProtKB-SubCell"/>
</dbReference>
<evidence type="ECO:0000256" key="11">
    <source>
        <dbReference type="PIRSR" id="PIRSR601019-1"/>
    </source>
</evidence>
<evidence type="ECO:0000256" key="5">
    <source>
        <dbReference type="ARBA" id="ARBA00022833"/>
    </source>
</evidence>
<reference evidence="14 15" key="1">
    <citation type="journal article" date="2021" name="Nat. Plants">
        <title>The Taxus genome provides insights into paclitaxel biosynthesis.</title>
        <authorList>
            <person name="Xiong X."/>
            <person name="Gou J."/>
            <person name="Liao Q."/>
            <person name="Li Y."/>
            <person name="Zhou Q."/>
            <person name="Bi G."/>
            <person name="Li C."/>
            <person name="Du R."/>
            <person name="Wang X."/>
            <person name="Sun T."/>
            <person name="Guo L."/>
            <person name="Liang H."/>
            <person name="Lu P."/>
            <person name="Wu Y."/>
            <person name="Zhang Z."/>
            <person name="Ro D.K."/>
            <person name="Shang Y."/>
            <person name="Huang S."/>
            <person name="Yan J."/>
        </authorList>
    </citation>
    <scope>NUCLEOTIDE SEQUENCE [LARGE SCALE GENOMIC DNA]</scope>
    <source>
        <strain evidence="14">Ta-2019</strain>
    </source>
</reference>
<evidence type="ECO:0000256" key="12">
    <source>
        <dbReference type="PIRSR" id="PIRSR601019-2"/>
    </source>
</evidence>
<evidence type="ECO:0000313" key="14">
    <source>
        <dbReference type="EMBL" id="KAH9301467.1"/>
    </source>
</evidence>
<dbReference type="FunFam" id="3.40.50.300:FF:000692">
    <property type="entry name" value="Guanine nucleotide-binding protein subunit alpha"/>
    <property type="match status" value="1"/>
</dbReference>
<evidence type="ECO:0000256" key="13">
    <source>
        <dbReference type="SAM" id="MobiDB-lite"/>
    </source>
</evidence>
<comment type="similarity">
    <text evidence="10">Belongs to the G-alpha family. XLG subfamily.</text>
</comment>
<dbReference type="SUPFAM" id="SSF52540">
    <property type="entry name" value="P-loop containing nucleoside triphosphate hydrolases"/>
    <property type="match status" value="1"/>
</dbReference>
<dbReference type="OMA" id="GNIWCKE"/>
<keyword evidence="5" id="KW-0862">Zinc</keyword>
<dbReference type="Proteomes" id="UP000824469">
    <property type="component" value="Unassembled WGS sequence"/>
</dbReference>
<dbReference type="InterPro" id="IPR011025">
    <property type="entry name" value="GproteinA_insert"/>
</dbReference>
<evidence type="ECO:0000256" key="1">
    <source>
        <dbReference type="ARBA" id="ARBA00004123"/>
    </source>
</evidence>
<dbReference type="AlphaFoldDB" id="A0AA38FGW8"/>
<gene>
    <name evidence="14" type="ORF">KI387_013050</name>
</gene>
<dbReference type="GO" id="GO:0001664">
    <property type="term" value="F:G protein-coupled receptor binding"/>
    <property type="evidence" value="ECO:0007669"/>
    <property type="project" value="TreeGrafter"/>
</dbReference>
<dbReference type="PRINTS" id="PR00318">
    <property type="entry name" value="GPROTEINA"/>
</dbReference>
<evidence type="ECO:0000313" key="15">
    <source>
        <dbReference type="Proteomes" id="UP000824469"/>
    </source>
</evidence>
<dbReference type="CDD" id="cd00066">
    <property type="entry name" value="G-alpha"/>
    <property type="match status" value="1"/>
</dbReference>
<evidence type="ECO:0000256" key="10">
    <source>
        <dbReference type="ARBA" id="ARBA00060880"/>
    </source>
</evidence>
<sequence>EGQKPDQIISAHLNVGGDLQSDASNGNTKVYINGREISKIELKMLKMAGVQCADKPHFWVDPDGTYREEGQNKSKGNIWCKEGTFAKQAAIRLYCSFLSLPTPRGNIIIKADFNNQSNRSVPEYLEQKKIQKLLLLGYQGSGTSTIFKQAKFLYKGDKFSQEEVQNIKLMIQSNLYKYLSILLEGRERFEEESLTRNGDPEVQDGSSTSDGPSTSGENEREADVNNVYSINQRLKTFSDWLLNIVAMGDFDAFFPAATREYAPMVEELWRDPAIQATFSRRNELHMLPDVASYFLERVLEISSNEYEPTDKDILYAEGVTHSNGLALVEFSLDDRSSISEPYNDNFDYHYPPARYQLIRLNAKGLNEGCKWLEMFEDARALIFCVSIGDYDQMWAEDNGPLRNKMILSKELFENVIKHPCFKNTPFVLLLNKFDVFEEKITTVPLTVCEWFKDFSPVKAHHNNSSLANQAYYYVAMKFKELYASISNRKLFVSQVKARDCDTVDESF</sequence>
<comment type="caution">
    <text evidence="14">The sequence shown here is derived from an EMBL/GenBank/DDBJ whole genome shotgun (WGS) entry which is preliminary data.</text>
</comment>
<protein>
    <submittedName>
        <fullName evidence="14">Uncharacterized protein</fullName>
    </submittedName>
</protein>
<dbReference type="EMBL" id="JAHRHJ020000009">
    <property type="protein sequence ID" value="KAH9301467.1"/>
    <property type="molecule type" value="Genomic_DNA"/>
</dbReference>
<dbReference type="GO" id="GO:0007188">
    <property type="term" value="P:adenylate cyclase-modulating G protein-coupled receptor signaling pathway"/>
    <property type="evidence" value="ECO:0007669"/>
    <property type="project" value="TreeGrafter"/>
</dbReference>
<dbReference type="SUPFAM" id="SSF47895">
    <property type="entry name" value="Transducin (alpha subunit), insertion domain"/>
    <property type="match status" value="1"/>
</dbReference>
<dbReference type="GO" id="GO:0005525">
    <property type="term" value="F:GTP binding"/>
    <property type="evidence" value="ECO:0007669"/>
    <property type="project" value="UniProtKB-KW"/>
</dbReference>
<keyword evidence="8" id="KW-0807">Transducer</keyword>
<accession>A0AA38FGW8</accession>
<dbReference type="GO" id="GO:0031683">
    <property type="term" value="F:G-protein beta/gamma-subunit complex binding"/>
    <property type="evidence" value="ECO:0007669"/>
    <property type="project" value="InterPro"/>
</dbReference>
<feature type="binding site" evidence="12">
    <location>
        <position position="144"/>
    </location>
    <ligand>
        <name>Mg(2+)</name>
        <dbReference type="ChEBI" id="CHEBI:18420"/>
    </ligand>
</feature>
<evidence type="ECO:0000256" key="9">
    <source>
        <dbReference type="ARBA" id="ARBA00023242"/>
    </source>
</evidence>
<evidence type="ECO:0000256" key="7">
    <source>
        <dbReference type="ARBA" id="ARBA00023134"/>
    </source>
</evidence>
<dbReference type="Pfam" id="PF00503">
    <property type="entry name" value="G-alpha"/>
    <property type="match status" value="1"/>
</dbReference>
<dbReference type="GO" id="GO:0008270">
    <property type="term" value="F:zinc ion binding"/>
    <property type="evidence" value="ECO:0007669"/>
    <property type="project" value="UniProtKB-KW"/>
</dbReference>
<evidence type="ECO:0000256" key="6">
    <source>
        <dbReference type="ARBA" id="ARBA00022837"/>
    </source>
</evidence>
<dbReference type="SMART" id="SM00275">
    <property type="entry name" value="G_alpha"/>
    <property type="match status" value="1"/>
</dbReference>
<dbReference type="FunFam" id="1.10.400.10:FF:000005">
    <property type="entry name" value="Extra-large guanine nucleotide-binding protein 3"/>
    <property type="match status" value="1"/>
</dbReference>
<dbReference type="PANTHER" id="PTHR10218">
    <property type="entry name" value="GTP-BINDING PROTEIN ALPHA SUBUNIT"/>
    <property type="match status" value="1"/>
</dbReference>
<dbReference type="GO" id="GO:0005737">
    <property type="term" value="C:cytoplasm"/>
    <property type="evidence" value="ECO:0007669"/>
    <property type="project" value="TreeGrafter"/>
</dbReference>
<feature type="non-terminal residue" evidence="14">
    <location>
        <position position="1"/>
    </location>
</feature>
<dbReference type="PROSITE" id="PS51882">
    <property type="entry name" value="G_ALPHA"/>
    <property type="match status" value="1"/>
</dbReference>
<keyword evidence="15" id="KW-1185">Reference proteome</keyword>
<keyword evidence="6" id="KW-0106">Calcium</keyword>
<evidence type="ECO:0000256" key="8">
    <source>
        <dbReference type="ARBA" id="ARBA00023224"/>
    </source>
</evidence>
<feature type="binding site" evidence="11">
    <location>
        <begin position="431"/>
        <end position="434"/>
    </location>
    <ligand>
        <name>GTP</name>
        <dbReference type="ChEBI" id="CHEBI:37565"/>
    </ligand>
</feature>
<keyword evidence="3 11" id="KW-0547">Nucleotide-binding</keyword>
<dbReference type="PANTHER" id="PTHR10218:SF334">
    <property type="entry name" value="EXTRA-LARGE GUANINE NUCLEOTIDE-BINDING PROTEIN 3"/>
    <property type="match status" value="1"/>
</dbReference>
<feature type="binding site" evidence="12">
    <location>
        <position position="322"/>
    </location>
    <ligand>
        <name>Mg(2+)</name>
        <dbReference type="ChEBI" id="CHEBI:18420"/>
    </ligand>
</feature>
<proteinExistence type="inferred from homology"/>
<feature type="binding site" evidence="11">
    <location>
        <position position="497"/>
    </location>
    <ligand>
        <name>GTP</name>
        <dbReference type="ChEBI" id="CHEBI:37565"/>
    </ligand>
</feature>
<dbReference type="InterPro" id="IPR001019">
    <property type="entry name" value="Gprotein_alpha_su"/>
</dbReference>
<dbReference type="Gene3D" id="1.10.400.10">
    <property type="entry name" value="GI Alpha 1, domain 2-like"/>
    <property type="match status" value="1"/>
</dbReference>